<evidence type="ECO:0000313" key="2">
    <source>
        <dbReference type="EMBL" id="MFC5515370.1"/>
    </source>
</evidence>
<dbReference type="RefSeq" id="WP_266342374.1">
    <property type="nucleotide sequence ID" value="NZ_JAPKNH010000001.1"/>
</dbReference>
<keyword evidence="3" id="KW-1185">Reference proteome</keyword>
<keyword evidence="1" id="KW-0472">Membrane</keyword>
<gene>
    <name evidence="2" type="ORF">ACFPP9_06275</name>
</gene>
<evidence type="ECO:0000313" key="3">
    <source>
        <dbReference type="Proteomes" id="UP001596150"/>
    </source>
</evidence>
<evidence type="ECO:0000256" key="1">
    <source>
        <dbReference type="SAM" id="Phobius"/>
    </source>
</evidence>
<proteinExistence type="predicted"/>
<feature type="transmembrane region" description="Helical" evidence="1">
    <location>
        <begin position="101"/>
        <end position="124"/>
    </location>
</feature>
<keyword evidence="1" id="KW-0812">Transmembrane</keyword>
<evidence type="ECO:0008006" key="4">
    <source>
        <dbReference type="Google" id="ProtNLM"/>
    </source>
</evidence>
<organism evidence="2 3">
    <name type="scientific">Kaistia terrae</name>
    <dbReference type="NCBI Taxonomy" id="537017"/>
    <lineage>
        <taxon>Bacteria</taxon>
        <taxon>Pseudomonadati</taxon>
        <taxon>Pseudomonadota</taxon>
        <taxon>Alphaproteobacteria</taxon>
        <taxon>Hyphomicrobiales</taxon>
        <taxon>Kaistiaceae</taxon>
        <taxon>Kaistia</taxon>
    </lineage>
</organism>
<dbReference type="Proteomes" id="UP001596150">
    <property type="component" value="Unassembled WGS sequence"/>
</dbReference>
<comment type="caution">
    <text evidence="2">The sequence shown here is derived from an EMBL/GenBank/DDBJ whole genome shotgun (WGS) entry which is preliminary data.</text>
</comment>
<reference evidence="3" key="1">
    <citation type="journal article" date="2019" name="Int. J. Syst. Evol. Microbiol.">
        <title>The Global Catalogue of Microorganisms (GCM) 10K type strain sequencing project: providing services to taxonomists for standard genome sequencing and annotation.</title>
        <authorList>
            <consortium name="The Broad Institute Genomics Platform"/>
            <consortium name="The Broad Institute Genome Sequencing Center for Infectious Disease"/>
            <person name="Wu L."/>
            <person name="Ma J."/>
        </authorList>
    </citation>
    <scope>NUCLEOTIDE SEQUENCE [LARGE SCALE GENOMIC DNA]</scope>
    <source>
        <strain evidence="3">KACC 12633</strain>
    </source>
</reference>
<protein>
    <recommendedName>
        <fullName evidence="4">Anti-sigma factor</fullName>
    </recommendedName>
</protein>
<keyword evidence="1" id="KW-1133">Transmembrane helix</keyword>
<accession>A0ABW0PS47</accession>
<sequence length="280" mass="30323">MTDNSHPDDARLIAHLEGRLPVEEREALIARLSTDDSLRMRLDRIERGGPIIAPAFEALKADAPRARLESLLSAAIATDETRRVLERPRTRTLRMPRWQPGLVAAATALFLLGGVVGAALSGWIGSDNSEMADSQDSEMLVRAPEGWRQAVAEYWSLTTADTLALVPTPERAAAELRAASAKLGVDLAGAPEAFPNLSFRGAQLFDFQGRPLVQIAYLDPVHGPIAYCVIAKPDKADLPLTTEEMDGFTIVHWASNGQARLLIGRAPAEHLQALARKVAS</sequence>
<name>A0ABW0PS47_9HYPH</name>
<dbReference type="EMBL" id="JBHSML010000003">
    <property type="protein sequence ID" value="MFC5515370.1"/>
    <property type="molecule type" value="Genomic_DNA"/>
</dbReference>